<name>M5RNA6_9BACT</name>
<evidence type="ECO:0000259" key="7">
    <source>
        <dbReference type="Pfam" id="PF16841"/>
    </source>
</evidence>
<dbReference type="Pfam" id="PF07627">
    <property type="entry name" value="PSCyt3"/>
    <property type="match status" value="1"/>
</dbReference>
<feature type="domain" description="Carbohydrate binding module xylan-binding" evidence="7">
    <location>
        <begin position="252"/>
        <end position="332"/>
    </location>
</feature>
<dbReference type="InterPro" id="IPR013039">
    <property type="entry name" value="DUF1588"/>
</dbReference>
<feature type="domain" description="DUF1592" evidence="4">
    <location>
        <begin position="439"/>
        <end position="566"/>
    </location>
</feature>
<evidence type="ECO:0000259" key="3">
    <source>
        <dbReference type="Pfam" id="PF07627"/>
    </source>
</evidence>
<dbReference type="Pfam" id="PF07626">
    <property type="entry name" value="PSD3"/>
    <property type="match status" value="1"/>
</dbReference>
<dbReference type="Pfam" id="PF16841">
    <property type="entry name" value="CBM60"/>
    <property type="match status" value="1"/>
</dbReference>
<evidence type="ECO:0000313" key="8">
    <source>
        <dbReference type="EMBL" id="EMI20691.1"/>
    </source>
</evidence>
<evidence type="ECO:0000259" key="2">
    <source>
        <dbReference type="Pfam" id="PF07626"/>
    </source>
</evidence>
<sequence length="774" mass="86181">MIEFASNTSTNRLSSAGLRISLIVIPILFLAVSVTAADPSSDAAFRDDLTPLLRTYCFDCHDSGSELSLVDDDSAAKMQSNRGLWKRVIAQVQLGSMPPEDGEVMDAATRQRMVTLLDQVANAVNCVQNPNAGKVVLRRLNRVEYRNTVRDLTGVDYQPAAGFPGDDVGYGFDNIGDVLSLPPILLEKYLDAAETISGETIRTPLPPRIYEIDVAATAMGGADKYKRGHRITMSSQGSVTLEVDAPFTGQYTLTISASGDQGGDEPVKIKVDDGRKSQVVDVPSEKMEKYDVEFRLIRGKRKIEISFINDFYVAGKIDRNFHLYHVHVSAQEESLLPVSVGELPAMHKKIIFTRPSSKVSPEQATAQVLAPLASRAFRRPATKSEVWRLTELASQVRADGGSFEESIQVALQAILVSPHFLFKVERHVSPDASGELPLINQYELATRISYFLWSSMPDDELLSLAHQNKLRDRRELLRKVGDMIVDPRANQFIENFAGQWLQLRNLDGVNPDKRQFPEFDDEMRQWMRRETLTFVAAVMRGNLPVTTLLDGKFSYMNEKLAKFYGIKGVSGSDFRKVSLDGTPRGGLLTHASVLTVTSNPTRTSPVKRGKWILDNLLNTPPPPAPPNVPELDKGKLSGTLRERMEQHRDNPACAACHNMMDPLGFALENFDAIGQWRTRDGGDTIDASGKLPDGTEFSGVDDLRKLLSSQRSEQFVRCLAEKMLIYATGRGTEYYDKCAIDTIVHDLKDNQYRFAYLIVAIIESEPFQRQGSRE</sequence>
<dbReference type="OrthoDB" id="175242at2"/>
<evidence type="ECO:0000259" key="6">
    <source>
        <dbReference type="Pfam" id="PF07637"/>
    </source>
</evidence>
<dbReference type="Pfam" id="PF07635">
    <property type="entry name" value="PSCyt1"/>
    <property type="match status" value="1"/>
</dbReference>
<dbReference type="Pfam" id="PF07637">
    <property type="entry name" value="PSD5"/>
    <property type="match status" value="1"/>
</dbReference>
<evidence type="ECO:0000313" key="9">
    <source>
        <dbReference type="Proteomes" id="UP000011991"/>
    </source>
</evidence>
<gene>
    <name evidence="8" type="ORF">RMSM_02373</name>
</gene>
<feature type="domain" description="Cytochrome C Planctomycete-type" evidence="5">
    <location>
        <begin position="57"/>
        <end position="101"/>
    </location>
</feature>
<dbReference type="Proteomes" id="UP000011991">
    <property type="component" value="Unassembled WGS sequence"/>
</dbReference>
<dbReference type="Gene3D" id="2.60.120.260">
    <property type="entry name" value="Galactose-binding domain-like"/>
    <property type="match status" value="1"/>
</dbReference>
<comment type="caution">
    <text evidence="8">The sequence shown here is derived from an EMBL/GenBank/DDBJ whole genome shotgun (WGS) entry which is preliminary data.</text>
</comment>
<evidence type="ECO:0000259" key="1">
    <source>
        <dbReference type="Pfam" id="PF07624"/>
    </source>
</evidence>
<feature type="domain" description="DUF1595" evidence="6">
    <location>
        <begin position="366"/>
        <end position="425"/>
    </location>
</feature>
<dbReference type="InterPro" id="IPR013042">
    <property type="entry name" value="DUF1592"/>
</dbReference>
<dbReference type="Pfam" id="PF07631">
    <property type="entry name" value="PSD4"/>
    <property type="match status" value="1"/>
</dbReference>
<dbReference type="EMBL" id="ANOG01000333">
    <property type="protein sequence ID" value="EMI20691.1"/>
    <property type="molecule type" value="Genomic_DNA"/>
</dbReference>
<dbReference type="Pfam" id="PF07624">
    <property type="entry name" value="PSD2"/>
    <property type="match status" value="1"/>
</dbReference>
<feature type="domain" description="DUF1587" evidence="2">
    <location>
        <begin position="138"/>
        <end position="199"/>
    </location>
</feature>
<dbReference type="InterPro" id="IPR031768">
    <property type="entry name" value="CBM60_xylan-bd"/>
</dbReference>
<dbReference type="InterPro" id="IPR011478">
    <property type="entry name" value="DUF1585"/>
</dbReference>
<keyword evidence="9" id="KW-1185">Reference proteome</keyword>
<evidence type="ECO:0000259" key="5">
    <source>
        <dbReference type="Pfam" id="PF07635"/>
    </source>
</evidence>
<dbReference type="RefSeq" id="WP_008695293.1">
    <property type="nucleotide sequence ID" value="NZ_ANOG01000333.1"/>
</dbReference>
<dbReference type="PATRIC" id="fig|1265738.3.peg.2379"/>
<reference evidence="8 9" key="1">
    <citation type="journal article" date="2013" name="Mar. Genomics">
        <title>Expression of sulfatases in Rhodopirellula baltica and the diversity of sulfatases in the genus Rhodopirellula.</title>
        <authorList>
            <person name="Wegner C.E."/>
            <person name="Richter-Heitmann T."/>
            <person name="Klindworth A."/>
            <person name="Klockow C."/>
            <person name="Richter M."/>
            <person name="Achstetter T."/>
            <person name="Glockner F.O."/>
            <person name="Harder J."/>
        </authorList>
    </citation>
    <scope>NUCLEOTIDE SEQUENCE [LARGE SCALE GENOMIC DNA]</scope>
    <source>
        <strain evidence="8 9">SM1</strain>
    </source>
</reference>
<accession>M5RNA6</accession>
<dbReference type="AlphaFoldDB" id="M5RNA6"/>
<feature type="domain" description="DUF1588" evidence="3">
    <location>
        <begin position="584"/>
        <end position="680"/>
    </location>
</feature>
<dbReference type="InterPro" id="IPR013043">
    <property type="entry name" value="DUF1595"/>
</dbReference>
<organism evidence="8 9">
    <name type="scientific">Rhodopirellula maiorica SM1</name>
    <dbReference type="NCBI Taxonomy" id="1265738"/>
    <lineage>
        <taxon>Bacteria</taxon>
        <taxon>Pseudomonadati</taxon>
        <taxon>Planctomycetota</taxon>
        <taxon>Planctomycetia</taxon>
        <taxon>Pirellulales</taxon>
        <taxon>Pirellulaceae</taxon>
        <taxon>Novipirellula</taxon>
    </lineage>
</organism>
<proteinExistence type="predicted"/>
<dbReference type="InterPro" id="IPR013036">
    <property type="entry name" value="DUF1587"/>
</dbReference>
<dbReference type="InterPro" id="IPR011429">
    <property type="entry name" value="Cyt_c_Planctomycete-type"/>
</dbReference>
<evidence type="ECO:0000259" key="4">
    <source>
        <dbReference type="Pfam" id="PF07631"/>
    </source>
</evidence>
<feature type="domain" description="DUF1585" evidence="1">
    <location>
        <begin position="693"/>
        <end position="767"/>
    </location>
</feature>
<protein>
    <submittedName>
        <fullName evidence="8">Secreted protein containing DUF1592</fullName>
    </submittedName>
</protein>